<feature type="binding site" evidence="9">
    <location>
        <position position="11"/>
    </location>
    <ligand>
        <name>NADPH</name>
        <dbReference type="ChEBI" id="CHEBI:57783"/>
    </ligand>
</feature>
<dbReference type="EC" id="1.1.1.267" evidence="9"/>
<sequence>MREVVLLGSTGSIGTQCLEVIENNPGKFRVTALSAGGNNLELLAAQAVAFQVPTIAIEQPRADELGDLIRLREQETGVAQLKRQIITGTKASAQAAATCSASGVVVNGINGGIGLSSTLSALDTGATLALANKESLVAGGPLVNAHQQYPGQIVPVDSEHSAIHQCLQSGLHERGLTMPVVTGRSEVRKLILTASGGPFRGKKRADLVDVSVEDALKHPTWAMGPVVTINSSTLMNKALELIEAHLLFDLDPEAIEPVIHPQSHIHSGVLWNDGSLLLQASPPSMLIPIALGLSWPERLSDVAPAEDFSEPFSWDFEPVDHEAFPALTLARQVAKQGGSAPAVMNAANEVAVQAFRDRKCGFLGIVDTVRQVCDEHQTVAITELQELLEVQTWAVKRAQQLLGLSA</sequence>
<feature type="domain" description="DXP reductoisomerase C-terminal" evidence="12">
    <location>
        <begin position="281"/>
        <end position="394"/>
    </location>
</feature>
<feature type="domain" description="1-deoxy-D-xylulose 5-phosphate reductoisomerase C-terminal" evidence="11">
    <location>
        <begin position="153"/>
        <end position="248"/>
    </location>
</feature>
<dbReference type="InterPro" id="IPR036169">
    <property type="entry name" value="DXPR_C_sf"/>
</dbReference>
<dbReference type="SUPFAM" id="SSF69055">
    <property type="entry name" value="1-deoxy-D-xylulose-5-phosphate reductoisomerase, C-terminal domain"/>
    <property type="match status" value="1"/>
</dbReference>
<comment type="caution">
    <text evidence="9">Lacks conserved residue(s) required for the propagation of feature annotation.</text>
</comment>
<feature type="binding site" evidence="9">
    <location>
        <position position="158"/>
    </location>
    <ligand>
        <name>1-deoxy-D-xylulose 5-phosphate</name>
        <dbReference type="ChEBI" id="CHEBI:57792"/>
    </ligand>
</feature>
<keyword evidence="13" id="KW-0413">Isomerase</keyword>
<feature type="binding site" evidence="9">
    <location>
        <position position="157"/>
    </location>
    <ligand>
        <name>Mn(2+)</name>
        <dbReference type="ChEBI" id="CHEBI:29035"/>
    </ligand>
</feature>
<keyword evidence="5 9" id="KW-0560">Oxidoreductase</keyword>
<evidence type="ECO:0000256" key="4">
    <source>
        <dbReference type="ARBA" id="ARBA00022857"/>
    </source>
</evidence>
<feature type="binding site" evidence="9">
    <location>
        <position position="10"/>
    </location>
    <ligand>
        <name>NADPH</name>
        <dbReference type="ChEBI" id="CHEBI:57783"/>
    </ligand>
</feature>
<comment type="pathway">
    <text evidence="1 9">Isoprenoid biosynthesis; isopentenyl diphosphate biosynthesis via DXP pathway; isopentenyl diphosphate from 1-deoxy-D-xylulose 5-phosphate: step 1/6.</text>
</comment>
<comment type="similarity">
    <text evidence="2 9">Belongs to the DXR family.</text>
</comment>
<evidence type="ECO:0000256" key="7">
    <source>
        <dbReference type="ARBA" id="ARBA00023229"/>
    </source>
</evidence>
<feature type="binding site" evidence="9">
    <location>
        <position position="240"/>
    </location>
    <ligand>
        <name>Mn(2+)</name>
        <dbReference type="ChEBI" id="CHEBI:29035"/>
    </ligand>
</feature>
<protein>
    <recommendedName>
        <fullName evidence="9">1-deoxy-D-xylulose 5-phosphate reductoisomerase</fullName>
        <shortName evidence="9">DXP reductoisomerase</shortName>
        <ecNumber evidence="9">1.1.1.267</ecNumber>
    </recommendedName>
    <alternativeName>
        <fullName evidence="9">1-deoxyxylulose-5-phosphate reductoisomerase</fullName>
    </alternativeName>
    <alternativeName>
        <fullName evidence="9">2-C-methyl-D-erythritol 4-phosphate synthase</fullName>
    </alternativeName>
</protein>
<organism evidence="13 14">
    <name type="scientific">Boudabousia liubingyangii</name>
    <dbReference type="NCBI Taxonomy" id="1921764"/>
    <lineage>
        <taxon>Bacteria</taxon>
        <taxon>Bacillati</taxon>
        <taxon>Actinomycetota</taxon>
        <taxon>Actinomycetes</taxon>
        <taxon>Actinomycetales</taxon>
        <taxon>Actinomycetaceae</taxon>
        <taxon>Boudabousia</taxon>
    </lineage>
</organism>
<comment type="caution">
    <text evidence="13">The sequence shown here is derived from an EMBL/GenBank/DDBJ whole genome shotgun (WGS) entry which is preliminary data.</text>
</comment>
<feature type="binding site" evidence="9">
    <location>
        <position position="12"/>
    </location>
    <ligand>
        <name>NADPH</name>
        <dbReference type="ChEBI" id="CHEBI:57783"/>
    </ligand>
</feature>
<dbReference type="GO" id="GO:0030604">
    <property type="term" value="F:1-deoxy-D-xylulose-5-phosphate reductoisomerase activity"/>
    <property type="evidence" value="ECO:0007669"/>
    <property type="project" value="UniProtKB-UniRule"/>
</dbReference>
<dbReference type="RefSeq" id="WP_073709421.1">
    <property type="nucleotide sequence ID" value="NZ_MQSV01000004.1"/>
</dbReference>
<evidence type="ECO:0000259" key="12">
    <source>
        <dbReference type="Pfam" id="PF13288"/>
    </source>
</evidence>
<feature type="binding site" evidence="9">
    <location>
        <position position="236"/>
    </location>
    <ligand>
        <name>1-deoxy-D-xylulose 5-phosphate</name>
        <dbReference type="ChEBI" id="CHEBI:57792"/>
    </ligand>
</feature>
<keyword evidence="9" id="KW-0460">Magnesium</keyword>
<feature type="binding site" evidence="9">
    <location>
        <position position="13"/>
    </location>
    <ligand>
        <name>NADPH</name>
        <dbReference type="ChEBI" id="CHEBI:57783"/>
    </ligand>
</feature>
<feature type="binding site" evidence="9">
    <location>
        <position position="195"/>
    </location>
    <ligand>
        <name>1-deoxy-D-xylulose 5-phosphate</name>
        <dbReference type="ChEBI" id="CHEBI:57792"/>
    </ligand>
</feature>
<dbReference type="Gene3D" id="3.40.50.720">
    <property type="entry name" value="NAD(P)-binding Rossmann-like Domain"/>
    <property type="match status" value="1"/>
</dbReference>
<evidence type="ECO:0000313" key="14">
    <source>
        <dbReference type="Proteomes" id="UP000186785"/>
    </source>
</evidence>
<accession>A0A1Q5PKM4</accession>
<feature type="binding site" evidence="9">
    <location>
        <position position="237"/>
    </location>
    <ligand>
        <name>1-deoxy-D-xylulose 5-phosphate</name>
        <dbReference type="ChEBI" id="CHEBI:57792"/>
    </ligand>
</feature>
<dbReference type="InterPro" id="IPR013644">
    <property type="entry name" value="DXP_reductoisomerase_C"/>
</dbReference>
<feature type="binding site" evidence="9">
    <location>
        <position position="132"/>
    </location>
    <ligand>
        <name>NADPH</name>
        <dbReference type="ChEBI" id="CHEBI:57783"/>
    </ligand>
</feature>
<reference evidence="13 14" key="1">
    <citation type="submission" date="2016-11" db="EMBL/GenBank/DDBJ databases">
        <title>Actinomyces gypaetusis sp. nov. isolated from the vulture Gypaetus barbatus in Qinghai Tibet Plateau China.</title>
        <authorList>
            <person name="Meng X."/>
        </authorList>
    </citation>
    <scope>NUCLEOTIDE SEQUENCE [LARGE SCALE GENOMIC DNA]</scope>
    <source>
        <strain evidence="13 14">VUL4_2</strain>
    </source>
</reference>
<keyword evidence="4 9" id="KW-0521">NADP</keyword>
<feature type="binding site" evidence="9">
    <location>
        <position position="224"/>
    </location>
    <ligand>
        <name>NADPH</name>
        <dbReference type="ChEBI" id="CHEBI:57783"/>
    </ligand>
</feature>
<feature type="binding site" evidence="9">
    <location>
        <position position="36"/>
    </location>
    <ligand>
        <name>NADPH</name>
        <dbReference type="ChEBI" id="CHEBI:57783"/>
    </ligand>
</feature>
<keyword evidence="7 9" id="KW-0414">Isoprene biosynthesis</keyword>
<dbReference type="GO" id="GO:0030145">
    <property type="term" value="F:manganese ion binding"/>
    <property type="evidence" value="ECO:0007669"/>
    <property type="project" value="TreeGrafter"/>
</dbReference>
<feature type="binding site" evidence="9">
    <location>
        <position position="159"/>
    </location>
    <ligand>
        <name>Mn(2+)</name>
        <dbReference type="ChEBI" id="CHEBI:29035"/>
    </ligand>
</feature>
<dbReference type="GO" id="GO:0051484">
    <property type="term" value="P:isopentenyl diphosphate biosynthetic process, methylerythritol 4-phosphate pathway involved in terpenoid biosynthetic process"/>
    <property type="evidence" value="ECO:0007669"/>
    <property type="project" value="UniProtKB-ARBA"/>
</dbReference>
<dbReference type="SUPFAM" id="SSF51735">
    <property type="entry name" value="NAD(P)-binding Rossmann-fold domains"/>
    <property type="match status" value="1"/>
</dbReference>
<keyword evidence="6 9" id="KW-0464">Manganese</keyword>
<dbReference type="InterPro" id="IPR003821">
    <property type="entry name" value="DXP_reductoisomerase"/>
</dbReference>
<evidence type="ECO:0000256" key="3">
    <source>
        <dbReference type="ARBA" id="ARBA00022723"/>
    </source>
</evidence>
<dbReference type="GO" id="GO:0070402">
    <property type="term" value="F:NADPH binding"/>
    <property type="evidence" value="ECO:0007669"/>
    <property type="project" value="InterPro"/>
</dbReference>
<comment type="cofactor">
    <cofactor evidence="9">
        <name>Mg(2+)</name>
        <dbReference type="ChEBI" id="CHEBI:18420"/>
    </cofactor>
    <cofactor evidence="9">
        <name>Mn(2+)</name>
        <dbReference type="ChEBI" id="CHEBI:29035"/>
    </cofactor>
</comment>
<feature type="domain" description="1-deoxy-D-xylulose 5-phosphate reductoisomerase N-terminal" evidence="10">
    <location>
        <begin position="4"/>
        <end position="140"/>
    </location>
</feature>
<dbReference type="EMBL" id="MQSV01000004">
    <property type="protein sequence ID" value="OKL47187.1"/>
    <property type="molecule type" value="Genomic_DNA"/>
</dbReference>
<comment type="catalytic activity">
    <reaction evidence="8">
        <text>2-C-methyl-D-erythritol 4-phosphate + NADP(+) = 1-deoxy-D-xylulose 5-phosphate + NADPH + H(+)</text>
        <dbReference type="Rhea" id="RHEA:13717"/>
        <dbReference type="ChEBI" id="CHEBI:15378"/>
        <dbReference type="ChEBI" id="CHEBI:57783"/>
        <dbReference type="ChEBI" id="CHEBI:57792"/>
        <dbReference type="ChEBI" id="CHEBI:58262"/>
        <dbReference type="ChEBI" id="CHEBI:58349"/>
        <dbReference type="EC" id="1.1.1.267"/>
    </reaction>
    <physiologicalReaction direction="right-to-left" evidence="8">
        <dbReference type="Rhea" id="RHEA:13719"/>
    </physiologicalReaction>
</comment>
<evidence type="ECO:0000259" key="11">
    <source>
        <dbReference type="Pfam" id="PF08436"/>
    </source>
</evidence>
<dbReference type="UniPathway" id="UPA00056">
    <property type="reaction ID" value="UER00092"/>
</dbReference>
<comment type="function">
    <text evidence="9">Catalyzes the NADPH-dependent rearrangement and reduction of 1-deoxy-D-xylulose-5-phosphate (DXP) to 2-C-methyl-D-erythritol 4-phosphate (MEP).</text>
</comment>
<feature type="binding site" evidence="9">
    <location>
        <position position="134"/>
    </location>
    <ligand>
        <name>NADPH</name>
        <dbReference type="ChEBI" id="CHEBI:57783"/>
    </ligand>
</feature>
<dbReference type="InterPro" id="IPR013512">
    <property type="entry name" value="DXP_reductoisomerase_N"/>
</dbReference>
<feature type="binding site" evidence="9">
    <location>
        <position position="231"/>
    </location>
    <ligand>
        <name>1-deoxy-D-xylulose 5-phosphate</name>
        <dbReference type="ChEBI" id="CHEBI:57792"/>
    </ligand>
</feature>
<evidence type="ECO:0000313" key="13">
    <source>
        <dbReference type="EMBL" id="OKL47187.1"/>
    </source>
</evidence>
<dbReference type="InterPro" id="IPR036291">
    <property type="entry name" value="NAD(P)-bd_dom_sf"/>
</dbReference>
<feature type="binding site" evidence="9">
    <location>
        <position position="39"/>
    </location>
    <ligand>
        <name>NADPH</name>
        <dbReference type="ChEBI" id="CHEBI:57783"/>
    </ligand>
</feature>
<gene>
    <name evidence="9" type="primary">dxr</name>
    <name evidence="13" type="ORF">BSR29_06085</name>
</gene>
<dbReference type="Pfam" id="PF13288">
    <property type="entry name" value="DXPR_C"/>
    <property type="match status" value="1"/>
</dbReference>
<dbReference type="HAMAP" id="MF_00183">
    <property type="entry name" value="DXP_reductoisom"/>
    <property type="match status" value="1"/>
</dbReference>
<feature type="binding site" evidence="9">
    <location>
        <position position="240"/>
    </location>
    <ligand>
        <name>1-deoxy-D-xylulose 5-phosphate</name>
        <dbReference type="ChEBI" id="CHEBI:57792"/>
    </ligand>
</feature>
<dbReference type="Proteomes" id="UP000186785">
    <property type="component" value="Unassembled WGS sequence"/>
</dbReference>
<feature type="binding site" evidence="9">
    <location>
        <position position="218"/>
    </location>
    <ligand>
        <name>1-deoxy-D-xylulose 5-phosphate</name>
        <dbReference type="ChEBI" id="CHEBI:57792"/>
    </ligand>
</feature>
<dbReference type="PANTHER" id="PTHR30525">
    <property type="entry name" value="1-DEOXY-D-XYLULOSE 5-PHOSPHATE REDUCTOISOMERASE"/>
    <property type="match status" value="1"/>
</dbReference>
<evidence type="ECO:0000256" key="9">
    <source>
        <dbReference type="HAMAP-Rule" id="MF_00183"/>
    </source>
</evidence>
<evidence type="ECO:0000256" key="2">
    <source>
        <dbReference type="ARBA" id="ARBA00006825"/>
    </source>
</evidence>
<evidence type="ECO:0000256" key="8">
    <source>
        <dbReference type="ARBA" id="ARBA00048543"/>
    </source>
</evidence>
<dbReference type="NCBIfam" id="TIGR00243">
    <property type="entry name" value="Dxr"/>
    <property type="match status" value="1"/>
</dbReference>
<dbReference type="STRING" id="1921764.BSR28_08195"/>
<dbReference type="SUPFAM" id="SSF55347">
    <property type="entry name" value="Glyceraldehyde-3-phosphate dehydrogenase-like, C-terminal domain"/>
    <property type="match status" value="1"/>
</dbReference>
<evidence type="ECO:0000256" key="1">
    <source>
        <dbReference type="ARBA" id="ARBA00005094"/>
    </source>
</evidence>
<dbReference type="PANTHER" id="PTHR30525:SF0">
    <property type="entry name" value="1-DEOXY-D-XYLULOSE 5-PHOSPHATE REDUCTOISOMERASE, CHLOROPLASTIC"/>
    <property type="match status" value="1"/>
</dbReference>
<feature type="binding site" evidence="9">
    <location>
        <position position="159"/>
    </location>
    <ligand>
        <name>1-deoxy-D-xylulose 5-phosphate</name>
        <dbReference type="ChEBI" id="CHEBI:57792"/>
    </ligand>
</feature>
<dbReference type="AlphaFoldDB" id="A0A1Q5PKM4"/>
<evidence type="ECO:0000256" key="6">
    <source>
        <dbReference type="ARBA" id="ARBA00023211"/>
    </source>
</evidence>
<dbReference type="Gene3D" id="1.10.1740.10">
    <property type="match status" value="1"/>
</dbReference>
<dbReference type="OrthoDB" id="9806546at2"/>
<proteinExistence type="inferred from homology"/>
<evidence type="ECO:0000259" key="10">
    <source>
        <dbReference type="Pfam" id="PF02670"/>
    </source>
</evidence>
<keyword evidence="14" id="KW-1185">Reference proteome</keyword>
<dbReference type="Pfam" id="PF02670">
    <property type="entry name" value="DXP_reductoisom"/>
    <property type="match status" value="1"/>
</dbReference>
<dbReference type="GO" id="GO:0016853">
    <property type="term" value="F:isomerase activity"/>
    <property type="evidence" value="ECO:0007669"/>
    <property type="project" value="UniProtKB-KW"/>
</dbReference>
<dbReference type="FunFam" id="3.40.50.720:FF:000045">
    <property type="entry name" value="1-deoxy-D-xylulose 5-phosphate reductoisomerase"/>
    <property type="match status" value="1"/>
</dbReference>
<name>A0A1Q5PKM4_9ACTO</name>
<dbReference type="PIRSF" id="PIRSF006205">
    <property type="entry name" value="Dxp_reductismrs"/>
    <property type="match status" value="1"/>
</dbReference>
<evidence type="ECO:0000256" key="5">
    <source>
        <dbReference type="ARBA" id="ARBA00023002"/>
    </source>
</evidence>
<dbReference type="Pfam" id="PF08436">
    <property type="entry name" value="DXP_redisom_C"/>
    <property type="match status" value="1"/>
</dbReference>
<keyword evidence="3 9" id="KW-0479">Metal-binding</keyword>
<dbReference type="InterPro" id="IPR026877">
    <property type="entry name" value="DXPR_C"/>
</dbReference>
<feature type="binding site" evidence="9">
    <location>
        <position position="133"/>
    </location>
    <ligand>
        <name>1-deoxy-D-xylulose 5-phosphate</name>
        <dbReference type="ChEBI" id="CHEBI:57792"/>
    </ligand>
</feature>